<organism evidence="1">
    <name type="scientific">Thermomicrobium roseum</name>
    <dbReference type="NCBI Taxonomy" id="500"/>
    <lineage>
        <taxon>Bacteria</taxon>
        <taxon>Pseudomonadati</taxon>
        <taxon>Thermomicrobiota</taxon>
        <taxon>Thermomicrobia</taxon>
        <taxon>Thermomicrobiales</taxon>
        <taxon>Thermomicrobiaceae</taxon>
        <taxon>Thermomicrobium</taxon>
    </lineage>
</organism>
<name>A0A7C1G652_THERO</name>
<dbReference type="EMBL" id="DSJL01000001">
    <property type="protein sequence ID" value="HEF64065.1"/>
    <property type="molecule type" value="Genomic_DNA"/>
</dbReference>
<proteinExistence type="predicted"/>
<gene>
    <name evidence="1" type="ORF">ENP47_00405</name>
</gene>
<protein>
    <submittedName>
        <fullName evidence="1">Uncharacterized protein</fullName>
    </submittedName>
</protein>
<comment type="caution">
    <text evidence="1">The sequence shown here is derived from an EMBL/GenBank/DDBJ whole genome shotgun (WGS) entry which is preliminary data.</text>
</comment>
<evidence type="ECO:0000313" key="1">
    <source>
        <dbReference type="EMBL" id="HEF64065.1"/>
    </source>
</evidence>
<dbReference type="AlphaFoldDB" id="A0A7C1G652"/>
<reference evidence="1" key="1">
    <citation type="journal article" date="2020" name="mSystems">
        <title>Genome- and Community-Level Interaction Insights into Carbon Utilization and Element Cycling Functions of Hydrothermarchaeota in Hydrothermal Sediment.</title>
        <authorList>
            <person name="Zhou Z."/>
            <person name="Liu Y."/>
            <person name="Xu W."/>
            <person name="Pan J."/>
            <person name="Luo Z.H."/>
            <person name="Li M."/>
        </authorList>
    </citation>
    <scope>NUCLEOTIDE SEQUENCE [LARGE SCALE GENOMIC DNA]</scope>
    <source>
        <strain evidence="1">SpSt-222</strain>
    </source>
</reference>
<accession>A0A7C1G652</accession>
<sequence length="115" mass="12064">MVWGCNVTTLPVLRQRDPQANTSSPGVEKRVPSVWLGPVVSAFLLAVLFVIATVLRRSELADSARPVMVGVSSAAAAIIALQGARTAAARRGWSGIIAGGLMVAMGLYTLVHVLR</sequence>